<dbReference type="Proteomes" id="UP001551658">
    <property type="component" value="Unassembled WGS sequence"/>
</dbReference>
<evidence type="ECO:0000313" key="3">
    <source>
        <dbReference type="Proteomes" id="UP001551658"/>
    </source>
</evidence>
<dbReference type="SUPFAM" id="SSF52980">
    <property type="entry name" value="Restriction endonuclease-like"/>
    <property type="match status" value="1"/>
</dbReference>
<evidence type="ECO:0000259" key="1">
    <source>
        <dbReference type="Pfam" id="PF05685"/>
    </source>
</evidence>
<keyword evidence="2" id="KW-0378">Hydrolase</keyword>
<sequence length="217" mass="24698">MPTPRIEKPDLPEFMTWEELEQLPEDIAQQIELWNGRVVWVRRGPAEHQMFTVRMRNAIENCARKSISENPETCWRVNVETNVFLGTNGKSDFLTPDFLVHRCLDSPYEDVRAIDTLLVGEVLSPSNTQSDMEAKKSRYAGAGIPWYWEVGLARNASAIAVVRAYALETGHAQLPAGVRPLHPANYLMAGEWTPADERGIRIDFPFPITIDWADLEY</sequence>
<protein>
    <submittedName>
        <fullName evidence="2">Uma2 family endonuclease</fullName>
    </submittedName>
</protein>
<evidence type="ECO:0000313" key="2">
    <source>
        <dbReference type="EMBL" id="MEV0363433.1"/>
    </source>
</evidence>
<dbReference type="EMBL" id="JBFAIH010000005">
    <property type="protein sequence ID" value="MEV0363433.1"/>
    <property type="molecule type" value="Genomic_DNA"/>
</dbReference>
<dbReference type="Pfam" id="PF05685">
    <property type="entry name" value="Uma2"/>
    <property type="match status" value="1"/>
</dbReference>
<dbReference type="InterPro" id="IPR012296">
    <property type="entry name" value="Nuclease_put_TT1808"/>
</dbReference>
<dbReference type="RefSeq" id="WP_357977518.1">
    <property type="nucleotide sequence ID" value="NZ_JBFAIH010000005.1"/>
</dbReference>
<dbReference type="Gene3D" id="3.90.1570.10">
    <property type="entry name" value="tt1808, chain A"/>
    <property type="match status" value="1"/>
</dbReference>
<name>A0ABV3F740_9NOCA</name>
<keyword evidence="2" id="KW-0255">Endonuclease</keyword>
<keyword evidence="3" id="KW-1185">Reference proteome</keyword>
<feature type="domain" description="Putative restriction endonuclease" evidence="1">
    <location>
        <begin position="17"/>
        <end position="151"/>
    </location>
</feature>
<proteinExistence type="predicted"/>
<comment type="caution">
    <text evidence="2">The sequence shown here is derived from an EMBL/GenBank/DDBJ whole genome shotgun (WGS) entry which is preliminary data.</text>
</comment>
<dbReference type="CDD" id="cd06260">
    <property type="entry name" value="DUF820-like"/>
    <property type="match status" value="1"/>
</dbReference>
<keyword evidence="2" id="KW-0540">Nuclease</keyword>
<dbReference type="InterPro" id="IPR008538">
    <property type="entry name" value="Uma2"/>
</dbReference>
<dbReference type="GO" id="GO:0004519">
    <property type="term" value="F:endonuclease activity"/>
    <property type="evidence" value="ECO:0007669"/>
    <property type="project" value="UniProtKB-KW"/>
</dbReference>
<accession>A0ABV3F740</accession>
<organism evidence="2 3">
    <name type="scientific">Nocardia fusca</name>
    <dbReference type="NCBI Taxonomy" id="941183"/>
    <lineage>
        <taxon>Bacteria</taxon>
        <taxon>Bacillati</taxon>
        <taxon>Actinomycetota</taxon>
        <taxon>Actinomycetes</taxon>
        <taxon>Mycobacteriales</taxon>
        <taxon>Nocardiaceae</taxon>
        <taxon>Nocardia</taxon>
    </lineage>
</organism>
<reference evidence="2 3" key="1">
    <citation type="submission" date="2024-06" db="EMBL/GenBank/DDBJ databases">
        <title>The Natural Products Discovery Center: Release of the First 8490 Sequenced Strains for Exploring Actinobacteria Biosynthetic Diversity.</title>
        <authorList>
            <person name="Kalkreuter E."/>
            <person name="Kautsar S.A."/>
            <person name="Yang D."/>
            <person name="Bader C.D."/>
            <person name="Teijaro C.N."/>
            <person name="Fluegel L."/>
            <person name="Davis C.M."/>
            <person name="Simpson J.R."/>
            <person name="Lauterbach L."/>
            <person name="Steele A.D."/>
            <person name="Gui C."/>
            <person name="Meng S."/>
            <person name="Li G."/>
            <person name="Viehrig K."/>
            <person name="Ye F."/>
            <person name="Su P."/>
            <person name="Kiefer A.F."/>
            <person name="Nichols A."/>
            <person name="Cepeda A.J."/>
            <person name="Yan W."/>
            <person name="Fan B."/>
            <person name="Jiang Y."/>
            <person name="Adhikari A."/>
            <person name="Zheng C.-J."/>
            <person name="Schuster L."/>
            <person name="Cowan T.M."/>
            <person name="Smanski M.J."/>
            <person name="Chevrette M.G."/>
            <person name="De Carvalho L.P.S."/>
            <person name="Shen B."/>
        </authorList>
    </citation>
    <scope>NUCLEOTIDE SEQUENCE [LARGE SCALE GENOMIC DNA]</scope>
    <source>
        <strain evidence="2 3">NPDC050671</strain>
    </source>
</reference>
<gene>
    <name evidence="2" type="ORF">AB0H72_12080</name>
</gene>
<dbReference type="InterPro" id="IPR011335">
    <property type="entry name" value="Restrct_endonuc-II-like"/>
</dbReference>